<dbReference type="EMBL" id="FOAS01000011">
    <property type="protein sequence ID" value="SEL37085.1"/>
    <property type="molecule type" value="Genomic_DNA"/>
</dbReference>
<dbReference type="Pfam" id="PF13847">
    <property type="entry name" value="Methyltransf_31"/>
    <property type="match status" value="1"/>
</dbReference>
<dbReference type="GO" id="GO:0008168">
    <property type="term" value="F:methyltransferase activity"/>
    <property type="evidence" value="ECO:0007669"/>
    <property type="project" value="UniProtKB-KW"/>
</dbReference>
<proteinExistence type="predicted"/>
<evidence type="ECO:0000259" key="1">
    <source>
        <dbReference type="Pfam" id="PF13847"/>
    </source>
</evidence>
<dbReference type="InterPro" id="IPR029063">
    <property type="entry name" value="SAM-dependent_MTases_sf"/>
</dbReference>
<dbReference type="CDD" id="cd02440">
    <property type="entry name" value="AdoMet_MTases"/>
    <property type="match status" value="1"/>
</dbReference>
<dbReference type="InterPro" id="IPR025714">
    <property type="entry name" value="Methyltranfer_dom"/>
</dbReference>
<protein>
    <submittedName>
        <fullName evidence="2">Methyltransferase domain-containing protein</fullName>
    </submittedName>
</protein>
<dbReference type="Gene3D" id="3.40.50.150">
    <property type="entry name" value="Vaccinia Virus protein VP39"/>
    <property type="match status" value="1"/>
</dbReference>
<keyword evidence="2" id="KW-0489">Methyltransferase</keyword>
<feature type="domain" description="Methyltransferase" evidence="1">
    <location>
        <begin position="59"/>
        <end position="164"/>
    </location>
</feature>
<reference evidence="2 3" key="1">
    <citation type="submission" date="2016-10" db="EMBL/GenBank/DDBJ databases">
        <authorList>
            <person name="de Groot N.N."/>
        </authorList>
    </citation>
    <scope>NUCLEOTIDE SEQUENCE [LARGE SCALE GENOMIC DNA]</scope>
    <source>
        <strain evidence="2 3">JCM 19513</strain>
    </source>
</reference>
<dbReference type="SUPFAM" id="SSF53335">
    <property type="entry name" value="S-adenosyl-L-methionine-dependent methyltransferases"/>
    <property type="match status" value="1"/>
</dbReference>
<gene>
    <name evidence="2" type="ORF">SAMN05216214_11173</name>
</gene>
<dbReference type="GO" id="GO:0032259">
    <property type="term" value="P:methylation"/>
    <property type="evidence" value="ECO:0007669"/>
    <property type="project" value="UniProtKB-KW"/>
</dbReference>
<keyword evidence="2" id="KW-0808">Transferase</keyword>
<dbReference type="AlphaFoldDB" id="A0A1H7PPB1"/>
<dbReference type="PANTHER" id="PTHR43464">
    <property type="entry name" value="METHYLTRANSFERASE"/>
    <property type="match status" value="1"/>
</dbReference>
<organism evidence="2 3">
    <name type="scientific">Atopomonas hussainii</name>
    <dbReference type="NCBI Taxonomy" id="1429083"/>
    <lineage>
        <taxon>Bacteria</taxon>
        <taxon>Pseudomonadati</taxon>
        <taxon>Pseudomonadota</taxon>
        <taxon>Gammaproteobacteria</taxon>
        <taxon>Pseudomonadales</taxon>
        <taxon>Pseudomonadaceae</taxon>
        <taxon>Atopomonas</taxon>
    </lineage>
</organism>
<name>A0A1H7PPB1_9GAMM</name>
<dbReference type="PANTHER" id="PTHR43464:SF82">
    <property type="entry name" value="METHYLTRANSFERASE DOMAIN-CONTAINING PROTEIN"/>
    <property type="match status" value="1"/>
</dbReference>
<dbReference type="STRING" id="1429083.GCA_001885685_02081"/>
<dbReference type="Proteomes" id="UP000185766">
    <property type="component" value="Unassembled WGS sequence"/>
</dbReference>
<sequence>MTSTTLNPIDANRQAWDYSAALHRQSASWQALCTAIRAADFNCFDATLLARLTALDIAGKHVVQVGCNNGRECFALYALGAAAVTGIDQSAEFLAQGAELNQLSPHEVRFVACDIHQAPSELHGQFDVLLITIGVLNWMPNLTAFFAAASALLRSGGQVLIYETHPLLEMLDPYSSTPLQLVNSYFQAGPCVDYEAIVYEGAAPASEHPSVWFTHSLAEVFSALLANGLQISHFAEYPHCNREECYEQYESQAIQLPMCYTLEACK</sequence>
<dbReference type="RefSeq" id="WP_074868790.1">
    <property type="nucleotide sequence ID" value="NZ_FOAS01000011.1"/>
</dbReference>
<keyword evidence="3" id="KW-1185">Reference proteome</keyword>
<accession>A0A1H7PPB1</accession>
<evidence type="ECO:0000313" key="3">
    <source>
        <dbReference type="Proteomes" id="UP000185766"/>
    </source>
</evidence>
<evidence type="ECO:0000313" key="2">
    <source>
        <dbReference type="EMBL" id="SEL37085.1"/>
    </source>
</evidence>